<organism evidence="1 2">
    <name type="scientific">Flavisolibacter tropicus</name>
    <dbReference type="NCBI Taxonomy" id="1492898"/>
    <lineage>
        <taxon>Bacteria</taxon>
        <taxon>Pseudomonadati</taxon>
        <taxon>Bacteroidota</taxon>
        <taxon>Chitinophagia</taxon>
        <taxon>Chitinophagales</taxon>
        <taxon>Chitinophagaceae</taxon>
        <taxon>Flavisolibacter</taxon>
    </lineage>
</organism>
<protein>
    <submittedName>
        <fullName evidence="1">Uncharacterized protein</fullName>
    </submittedName>
</protein>
<sequence length="101" mass="11624">MFYNFPELINGRPVTRLFSINITFHQQLYTALVSIWQEGRDSYCQVRYTDKDLQSLLPDGKLVFNLAKPLATAQHFSSPLTDELINCTNKAISEYLHLKAT</sequence>
<evidence type="ECO:0000313" key="1">
    <source>
        <dbReference type="EMBL" id="ANE52373.1"/>
    </source>
</evidence>
<dbReference type="Proteomes" id="UP000077177">
    <property type="component" value="Chromosome"/>
</dbReference>
<reference evidence="1 2" key="2">
    <citation type="journal article" date="2016" name="Int. J. Syst. Evol. Microbiol.">
        <title>Flavisolibacter tropicus sp. nov., isolated from tropical soil.</title>
        <authorList>
            <person name="Lee J.J."/>
            <person name="Kang M.S."/>
            <person name="Kim G.S."/>
            <person name="Lee C.S."/>
            <person name="Lim S."/>
            <person name="Lee J."/>
            <person name="Roh S.H."/>
            <person name="Kang H."/>
            <person name="Ha J.M."/>
            <person name="Bae S."/>
            <person name="Jung H.Y."/>
            <person name="Kim M.K."/>
        </authorList>
    </citation>
    <scope>NUCLEOTIDE SEQUENCE [LARGE SCALE GENOMIC DNA]</scope>
    <source>
        <strain evidence="1 2">LCS9</strain>
    </source>
</reference>
<dbReference type="EMBL" id="CP011390">
    <property type="protein sequence ID" value="ANE52373.1"/>
    <property type="molecule type" value="Genomic_DNA"/>
</dbReference>
<accession>A0A172U021</accession>
<reference evidence="2" key="1">
    <citation type="submission" date="2015-01" db="EMBL/GenBank/DDBJ databases">
        <title>Flavisolibacter sp./LCS9/ whole genome sequencing.</title>
        <authorList>
            <person name="Kim M.K."/>
            <person name="Srinivasan S."/>
            <person name="Lee J.-J."/>
        </authorList>
    </citation>
    <scope>NUCLEOTIDE SEQUENCE [LARGE SCALE GENOMIC DNA]</scope>
    <source>
        <strain evidence="2">LCS9</strain>
    </source>
</reference>
<dbReference type="AlphaFoldDB" id="A0A172U021"/>
<name>A0A172U021_9BACT</name>
<evidence type="ECO:0000313" key="2">
    <source>
        <dbReference type="Proteomes" id="UP000077177"/>
    </source>
</evidence>
<dbReference type="KEGG" id="fla:SY85_19685"/>
<proteinExistence type="predicted"/>
<keyword evidence="2" id="KW-1185">Reference proteome</keyword>
<gene>
    <name evidence="1" type="ORF">SY85_19685</name>
</gene>